<dbReference type="STRING" id="71717.A0A4Y7TK85"/>
<feature type="region of interest" description="Disordered" evidence="1">
    <location>
        <begin position="358"/>
        <end position="399"/>
    </location>
</feature>
<reference evidence="2 3" key="1">
    <citation type="journal article" date="2019" name="Nat. Ecol. Evol.">
        <title>Megaphylogeny resolves global patterns of mushroom evolution.</title>
        <authorList>
            <person name="Varga T."/>
            <person name="Krizsan K."/>
            <person name="Foldi C."/>
            <person name="Dima B."/>
            <person name="Sanchez-Garcia M."/>
            <person name="Sanchez-Ramirez S."/>
            <person name="Szollosi G.J."/>
            <person name="Szarkandi J.G."/>
            <person name="Papp V."/>
            <person name="Albert L."/>
            <person name="Andreopoulos W."/>
            <person name="Angelini C."/>
            <person name="Antonin V."/>
            <person name="Barry K.W."/>
            <person name="Bougher N.L."/>
            <person name="Buchanan P."/>
            <person name="Buyck B."/>
            <person name="Bense V."/>
            <person name="Catcheside P."/>
            <person name="Chovatia M."/>
            <person name="Cooper J."/>
            <person name="Damon W."/>
            <person name="Desjardin D."/>
            <person name="Finy P."/>
            <person name="Geml J."/>
            <person name="Haridas S."/>
            <person name="Hughes K."/>
            <person name="Justo A."/>
            <person name="Karasinski D."/>
            <person name="Kautmanova I."/>
            <person name="Kiss B."/>
            <person name="Kocsube S."/>
            <person name="Kotiranta H."/>
            <person name="LaButti K.M."/>
            <person name="Lechner B.E."/>
            <person name="Liimatainen K."/>
            <person name="Lipzen A."/>
            <person name="Lukacs Z."/>
            <person name="Mihaltcheva S."/>
            <person name="Morgado L.N."/>
            <person name="Niskanen T."/>
            <person name="Noordeloos M.E."/>
            <person name="Ohm R.A."/>
            <person name="Ortiz-Santana B."/>
            <person name="Ovrebo C."/>
            <person name="Racz N."/>
            <person name="Riley R."/>
            <person name="Savchenko A."/>
            <person name="Shiryaev A."/>
            <person name="Soop K."/>
            <person name="Spirin V."/>
            <person name="Szebenyi C."/>
            <person name="Tomsovsky M."/>
            <person name="Tulloss R.E."/>
            <person name="Uehling J."/>
            <person name="Grigoriev I.V."/>
            <person name="Vagvolgyi C."/>
            <person name="Papp T."/>
            <person name="Martin F.M."/>
            <person name="Miettinen O."/>
            <person name="Hibbett D.S."/>
            <person name="Nagy L.G."/>
        </authorList>
    </citation>
    <scope>NUCLEOTIDE SEQUENCE [LARGE SCALE GENOMIC DNA]</scope>
    <source>
        <strain evidence="2 3">FP101781</strain>
    </source>
</reference>
<evidence type="ECO:0000313" key="2">
    <source>
        <dbReference type="EMBL" id="TEB34570.1"/>
    </source>
</evidence>
<dbReference type="EMBL" id="QPFP01000009">
    <property type="protein sequence ID" value="TEB34570.1"/>
    <property type="molecule type" value="Genomic_DNA"/>
</dbReference>
<evidence type="ECO:0000256" key="1">
    <source>
        <dbReference type="SAM" id="MobiDB-lite"/>
    </source>
</evidence>
<sequence>MSSPGDWFPAVPTGATGAAEGRQMTFTTTLSTVEDLSYTPSEEQKSRDLAQIKATGRRSWKTLKGKAEAVWGPELEAVLIEALEQYQFTDDHKPQTSKHGIRFPVPKPVHLPVHLRQDGEDANPQAVLALISRGSCEDLEDECKQEPEQTPPPSKARKASGSPMQADAESQGRRQVVVYTQITAQLIPPPYRTPRLQFIDNELANPVILQLCPLPYPQSIPGRSPASLSMFSNAIQFFSVWGLNQETKFTIYDGDQVVREEKESLRVRAGPGETGKGWIYECDIAGASWRAICESKDPNRITILQTLTPSATTSAQTSTAIVGKVSIVYHFEVDSQFATAVNPRHVAPVSGMESYGQMSGLSSAGGSHHSTYSDPSSMGPSSSTWPSTSTGYQGRDTTHDAGFASHPQLMHSQSYPPSIGYQGQHYVLSPQGVGRSHSGSSSLGQPDYDLGPSTATYYSEPRAAQHWADMSGTGSSLSSVGRMDSSAYGVNYSY</sequence>
<evidence type="ECO:0008006" key="4">
    <source>
        <dbReference type="Google" id="ProtNLM"/>
    </source>
</evidence>
<dbReference type="OrthoDB" id="10006572at2759"/>
<dbReference type="Proteomes" id="UP000298030">
    <property type="component" value="Unassembled WGS sequence"/>
</dbReference>
<name>A0A4Y7TK85_COPMI</name>
<protein>
    <recommendedName>
        <fullName evidence="4">TEA domain-containing protein</fullName>
    </recommendedName>
</protein>
<gene>
    <name evidence="2" type="ORF">FA13DRAFT_1788989</name>
</gene>
<feature type="region of interest" description="Disordered" evidence="1">
    <location>
        <begin position="138"/>
        <end position="173"/>
    </location>
</feature>
<organism evidence="2 3">
    <name type="scientific">Coprinellus micaceus</name>
    <name type="common">Glistening ink-cap mushroom</name>
    <name type="synonym">Coprinus micaceus</name>
    <dbReference type="NCBI Taxonomy" id="71717"/>
    <lineage>
        <taxon>Eukaryota</taxon>
        <taxon>Fungi</taxon>
        <taxon>Dikarya</taxon>
        <taxon>Basidiomycota</taxon>
        <taxon>Agaricomycotina</taxon>
        <taxon>Agaricomycetes</taxon>
        <taxon>Agaricomycetidae</taxon>
        <taxon>Agaricales</taxon>
        <taxon>Agaricineae</taxon>
        <taxon>Psathyrellaceae</taxon>
        <taxon>Coprinellus</taxon>
    </lineage>
</organism>
<dbReference type="AlphaFoldDB" id="A0A4Y7TK85"/>
<feature type="region of interest" description="Disordered" evidence="1">
    <location>
        <begin position="1"/>
        <end position="23"/>
    </location>
</feature>
<feature type="compositionally biased region" description="Low complexity" evidence="1">
    <location>
        <begin position="359"/>
        <end position="390"/>
    </location>
</feature>
<evidence type="ECO:0000313" key="3">
    <source>
        <dbReference type="Proteomes" id="UP000298030"/>
    </source>
</evidence>
<accession>A0A4Y7TK85</accession>
<comment type="caution">
    <text evidence="2">The sequence shown here is derived from an EMBL/GenBank/DDBJ whole genome shotgun (WGS) entry which is preliminary data.</text>
</comment>
<keyword evidence="3" id="KW-1185">Reference proteome</keyword>
<proteinExistence type="predicted"/>
<feature type="region of interest" description="Disordered" evidence="1">
    <location>
        <begin position="429"/>
        <end position="455"/>
    </location>
</feature>